<dbReference type="Proteomes" id="UP000799764">
    <property type="component" value="Unassembled WGS sequence"/>
</dbReference>
<evidence type="ECO:0000256" key="2">
    <source>
        <dbReference type="ARBA" id="ARBA00006247"/>
    </source>
</evidence>
<dbReference type="GO" id="GO:0016787">
    <property type="term" value="F:hydrolase activity"/>
    <property type="evidence" value="ECO:0007669"/>
    <property type="project" value="UniProtKB-KW"/>
</dbReference>
<evidence type="ECO:0000313" key="7">
    <source>
        <dbReference type="EMBL" id="KAF2440486.1"/>
    </source>
</evidence>
<dbReference type="Gene3D" id="3.30.70.360">
    <property type="match status" value="1"/>
</dbReference>
<keyword evidence="5" id="KW-0862">Zinc</keyword>
<dbReference type="AlphaFoldDB" id="A0A9P4PCI1"/>
<dbReference type="PROSITE" id="PS00759">
    <property type="entry name" value="ARGE_DAPE_CPG2_2"/>
    <property type="match status" value="1"/>
</dbReference>
<evidence type="ECO:0000256" key="1">
    <source>
        <dbReference type="ARBA" id="ARBA00001947"/>
    </source>
</evidence>
<dbReference type="Gene3D" id="3.40.630.10">
    <property type="entry name" value="Zn peptidases"/>
    <property type="match status" value="2"/>
</dbReference>
<dbReference type="InterPro" id="IPR002933">
    <property type="entry name" value="Peptidase_M20"/>
</dbReference>
<dbReference type="PANTHER" id="PTHR43808">
    <property type="entry name" value="ACETYLORNITHINE DEACETYLASE"/>
    <property type="match status" value="1"/>
</dbReference>
<dbReference type="PANTHER" id="PTHR43808:SF32">
    <property type="entry name" value="ARGE_DAPE-RELATED DEACYLASE"/>
    <property type="match status" value="1"/>
</dbReference>
<keyword evidence="8" id="KW-1185">Reference proteome</keyword>
<dbReference type="SUPFAM" id="SSF53187">
    <property type="entry name" value="Zn-dependent exopeptidases"/>
    <property type="match status" value="1"/>
</dbReference>
<dbReference type="OrthoDB" id="10059875at2759"/>
<dbReference type="InterPro" id="IPR050072">
    <property type="entry name" value="Peptidase_M20A"/>
</dbReference>
<comment type="cofactor">
    <cofactor evidence="1">
        <name>Zn(2+)</name>
        <dbReference type="ChEBI" id="CHEBI:29105"/>
    </cofactor>
</comment>
<dbReference type="GO" id="GO:0046872">
    <property type="term" value="F:metal ion binding"/>
    <property type="evidence" value="ECO:0007669"/>
    <property type="project" value="UniProtKB-KW"/>
</dbReference>
<evidence type="ECO:0000256" key="3">
    <source>
        <dbReference type="ARBA" id="ARBA00022723"/>
    </source>
</evidence>
<accession>A0A9P4PCI1</accession>
<dbReference type="InterPro" id="IPR001261">
    <property type="entry name" value="ArgE/DapE_CS"/>
</dbReference>
<proteinExistence type="inferred from homology"/>
<comment type="similarity">
    <text evidence="2">Belongs to the peptidase M20A family.</text>
</comment>
<name>A0A9P4PCI1_9PLEO</name>
<keyword evidence="3" id="KW-0479">Metal-binding</keyword>
<feature type="domain" description="Peptidase M20 dimerisation" evidence="6">
    <location>
        <begin position="193"/>
        <end position="319"/>
    </location>
</feature>
<evidence type="ECO:0000313" key="8">
    <source>
        <dbReference type="Proteomes" id="UP000799764"/>
    </source>
</evidence>
<dbReference type="Pfam" id="PF01546">
    <property type="entry name" value="Peptidase_M20"/>
    <property type="match status" value="1"/>
</dbReference>
<organism evidence="7 8">
    <name type="scientific">Karstenula rhodostoma CBS 690.94</name>
    <dbReference type="NCBI Taxonomy" id="1392251"/>
    <lineage>
        <taxon>Eukaryota</taxon>
        <taxon>Fungi</taxon>
        <taxon>Dikarya</taxon>
        <taxon>Ascomycota</taxon>
        <taxon>Pezizomycotina</taxon>
        <taxon>Dothideomycetes</taxon>
        <taxon>Pleosporomycetidae</taxon>
        <taxon>Pleosporales</taxon>
        <taxon>Massarineae</taxon>
        <taxon>Didymosphaeriaceae</taxon>
        <taxon>Karstenula</taxon>
    </lineage>
</organism>
<evidence type="ECO:0000256" key="5">
    <source>
        <dbReference type="ARBA" id="ARBA00022833"/>
    </source>
</evidence>
<dbReference type="EMBL" id="MU001507">
    <property type="protein sequence ID" value="KAF2440486.1"/>
    <property type="molecule type" value="Genomic_DNA"/>
</dbReference>
<dbReference type="InterPro" id="IPR036264">
    <property type="entry name" value="Bact_exopeptidase_dim_dom"/>
</dbReference>
<keyword evidence="4" id="KW-0378">Hydrolase</keyword>
<evidence type="ECO:0000256" key="4">
    <source>
        <dbReference type="ARBA" id="ARBA00022801"/>
    </source>
</evidence>
<dbReference type="Pfam" id="PF07687">
    <property type="entry name" value="M20_dimer"/>
    <property type="match status" value="1"/>
</dbReference>
<dbReference type="SUPFAM" id="SSF55031">
    <property type="entry name" value="Bacterial exopeptidase dimerisation domain"/>
    <property type="match status" value="1"/>
</dbReference>
<reference evidence="7" key="1">
    <citation type="journal article" date="2020" name="Stud. Mycol.">
        <title>101 Dothideomycetes genomes: a test case for predicting lifestyles and emergence of pathogens.</title>
        <authorList>
            <person name="Haridas S."/>
            <person name="Albert R."/>
            <person name="Binder M."/>
            <person name="Bloem J."/>
            <person name="Labutti K."/>
            <person name="Salamov A."/>
            <person name="Andreopoulos B."/>
            <person name="Baker S."/>
            <person name="Barry K."/>
            <person name="Bills G."/>
            <person name="Bluhm B."/>
            <person name="Cannon C."/>
            <person name="Castanera R."/>
            <person name="Culley D."/>
            <person name="Daum C."/>
            <person name="Ezra D."/>
            <person name="Gonzalez J."/>
            <person name="Henrissat B."/>
            <person name="Kuo A."/>
            <person name="Liang C."/>
            <person name="Lipzen A."/>
            <person name="Lutzoni F."/>
            <person name="Magnuson J."/>
            <person name="Mondo S."/>
            <person name="Nolan M."/>
            <person name="Ohm R."/>
            <person name="Pangilinan J."/>
            <person name="Park H.-J."/>
            <person name="Ramirez L."/>
            <person name="Alfaro M."/>
            <person name="Sun H."/>
            <person name="Tritt A."/>
            <person name="Yoshinaga Y."/>
            <person name="Zwiers L.-H."/>
            <person name="Turgeon B."/>
            <person name="Goodwin S."/>
            <person name="Spatafora J."/>
            <person name="Crous P."/>
            <person name="Grigoriev I."/>
        </authorList>
    </citation>
    <scope>NUCLEOTIDE SEQUENCE</scope>
    <source>
        <strain evidence="7">CBS 690.94</strain>
    </source>
</reference>
<dbReference type="InterPro" id="IPR011650">
    <property type="entry name" value="Peptidase_M20_dimer"/>
</dbReference>
<comment type="caution">
    <text evidence="7">The sequence shown here is derived from an EMBL/GenBank/DDBJ whole genome shotgun (WGS) entry which is preliminary data.</text>
</comment>
<gene>
    <name evidence="7" type="ORF">P171DRAFT_435286</name>
</gene>
<evidence type="ECO:0000259" key="6">
    <source>
        <dbReference type="Pfam" id="PF07687"/>
    </source>
</evidence>
<protein>
    <submittedName>
        <fullName evidence="7">Acetylornithine deacetylase</fullName>
    </submittedName>
</protein>
<sequence>MPVREAIIAELDANRESYVTFLQQLIQAASPNPPGDTTEAARVITNYLTEHGVESETIAPVLHAPNVVADFCGGRRGGQRVILNGHIDTYPVEKPVAWEKGPYSGYNDGSMVHGRGGVDMKAGTASSVIAYTILRSRAIHLKGSVGLMAVSDEETGGKWGTRYLLENCGNPSRWLGDVMLNAEPGGLQSIRFGEKGTLRMTFTVEAQGLNGAYTFLSRGANIIASRLINKLVELEDLEARLPEDIRKHFDSRARKIADEIMGEGASEVLLKPTVNIGTIRGGVKVNTIAEECVFEADIRLPIGMDASTILGRIDQYLQDFPQASYKVQEAASNPANFCTADHPFAGLIAKCAEEVTNIRPVMLAGLGGTDCKFYRYRGIPTYVYGPSPKGMGGSHEAVSIDEFLAVVKTHTLAVWDYLNHP</sequence>